<dbReference type="Proteomes" id="UP000746690">
    <property type="component" value="Unassembled WGS sequence"/>
</dbReference>
<organism evidence="1 2">
    <name type="scientific">Flavivirga algicola</name>
    <dbReference type="NCBI Taxonomy" id="2729136"/>
    <lineage>
        <taxon>Bacteria</taxon>
        <taxon>Pseudomonadati</taxon>
        <taxon>Bacteroidota</taxon>
        <taxon>Flavobacteriia</taxon>
        <taxon>Flavobacteriales</taxon>
        <taxon>Flavobacteriaceae</taxon>
        <taxon>Flavivirga</taxon>
    </lineage>
</organism>
<reference evidence="1 2" key="1">
    <citation type="submission" date="2020-04" db="EMBL/GenBank/DDBJ databases">
        <title>A Flavivirga sp. nov.</title>
        <authorList>
            <person name="Sun X."/>
        </authorList>
    </citation>
    <scope>NUCLEOTIDE SEQUENCE [LARGE SCALE GENOMIC DNA]</scope>
    <source>
        <strain evidence="1 2">Y03</strain>
    </source>
</reference>
<evidence type="ECO:0000313" key="1">
    <source>
        <dbReference type="EMBL" id="NMH89874.1"/>
    </source>
</evidence>
<comment type="caution">
    <text evidence="1">The sequence shown here is derived from an EMBL/GenBank/DDBJ whole genome shotgun (WGS) entry which is preliminary data.</text>
</comment>
<name>A0ABX1S545_9FLAO</name>
<accession>A0ABX1S545</accession>
<proteinExistence type="predicted"/>
<dbReference type="EMBL" id="JABBHF010000017">
    <property type="protein sequence ID" value="NMH89874.1"/>
    <property type="molecule type" value="Genomic_DNA"/>
</dbReference>
<keyword evidence="2" id="KW-1185">Reference proteome</keyword>
<dbReference type="RefSeq" id="WP_169677264.1">
    <property type="nucleotide sequence ID" value="NZ_JABBHF010000017.1"/>
</dbReference>
<sequence length="253" mass="29746">MWFKRKKNIDLFNHPLVSQMDERITGLIKVDLITSDQEIIKRLSDEEIKQSGINSESILSVFEKFNEDLIKFICYSYHQEKNYHKNKNQSTEETSETLGLSKGFSITYAIYYHFLINNKTGLSKYLSKRKIPQFDKFSKRLELYFSQSKGVSLSDSYIQYAGGYNKEDVNSNDITKALEDIKKMDEEHGAFWISILNEEDEEMVVEVNKDLNLSLIFGEEEFQYQSKNFEETKSILELHINKEFDKIKSITKN</sequence>
<protein>
    <submittedName>
        <fullName evidence="1">Uncharacterized protein</fullName>
    </submittedName>
</protein>
<gene>
    <name evidence="1" type="ORF">HHX25_20405</name>
</gene>
<evidence type="ECO:0000313" key="2">
    <source>
        <dbReference type="Proteomes" id="UP000746690"/>
    </source>
</evidence>